<dbReference type="EMBL" id="ACPB03021006">
    <property type="status" value="NOT_ANNOTATED_CDS"/>
    <property type="molecule type" value="Genomic_DNA"/>
</dbReference>
<dbReference type="PANTHER" id="PTHR39951:SF2">
    <property type="entry name" value="IP05660P"/>
    <property type="match status" value="1"/>
</dbReference>
<dbReference type="Proteomes" id="UP000015103">
    <property type="component" value="Unassembled WGS sequence"/>
</dbReference>
<dbReference type="InterPro" id="IPR006615">
    <property type="entry name" value="Pept_C19_DUSP"/>
</dbReference>
<dbReference type="EnsemblMetazoa" id="RPRC008252-RA">
    <property type="protein sequence ID" value="RPRC008252-PA"/>
    <property type="gene ID" value="RPRC008252"/>
</dbReference>
<dbReference type="Gene3D" id="3.10.20.90">
    <property type="entry name" value="Phosphatidylinositol 3-kinase Catalytic Subunit, Chain A, domain 1"/>
    <property type="match status" value="1"/>
</dbReference>
<dbReference type="PROSITE" id="PS51283">
    <property type="entry name" value="DUSP"/>
    <property type="match status" value="1"/>
</dbReference>
<dbReference type="eggNOG" id="KOG1870">
    <property type="taxonomic scope" value="Eukaryota"/>
</dbReference>
<dbReference type="EMBL" id="ACPB03021008">
    <property type="status" value="NOT_ANNOTATED_CDS"/>
    <property type="molecule type" value="Genomic_DNA"/>
</dbReference>
<protein>
    <submittedName>
        <fullName evidence="3">DUSP domain-containing protein</fullName>
    </submittedName>
</protein>
<dbReference type="Pfam" id="PF06337">
    <property type="entry name" value="DUSP"/>
    <property type="match status" value="1"/>
</dbReference>
<dbReference type="InterPro" id="IPR038765">
    <property type="entry name" value="Papain-like_cys_pep_sf"/>
</dbReference>
<dbReference type="SUPFAM" id="SSF143791">
    <property type="entry name" value="DUSP-like"/>
    <property type="match status" value="1"/>
</dbReference>
<sequence>MSKYLIYSKWMSCFKQFIGLEKTGGSPVSHPGPIDNSNLLDEEGELRKALVDKMDYEVVPAECWNLLVQWYGLYKNQQPVSRKVIMIAPSYLSIEVYPVELKCFKNAESKKPTRLIVSKEDSLSKLNNDLKKMFNINQNTNTRLLLVVGDGVPFIPNLENTVAGIGLTNGSTVIIETMEDGGWPRTIRQVKTGCGITAKNTGNSGSSIYFGPSVGASSSTLSFAGGGRSSRTSTMGSVTSTLGLRQPGVCGLNNLGNTCFMNSVLQMTLNSNTNAGVVTVLLESLFGTPLFFKEQSWNFDPDISSKRNPEFEAINGHRSVSLIERFGLGIDGKMAERQQTNEIRDKMNSDNVS</sequence>
<dbReference type="InParanoid" id="T1HW32"/>
<dbReference type="PANTHER" id="PTHR39951">
    <property type="entry name" value="FI22632P1"/>
    <property type="match status" value="1"/>
</dbReference>
<dbReference type="InterPro" id="IPR028135">
    <property type="entry name" value="Ub_USP-typ"/>
</dbReference>
<dbReference type="Gene3D" id="3.90.70.10">
    <property type="entry name" value="Cysteine proteinases"/>
    <property type="match status" value="1"/>
</dbReference>
<evidence type="ECO:0000259" key="2">
    <source>
        <dbReference type="PROSITE" id="PS51283"/>
    </source>
</evidence>
<feature type="domain" description="DUSP" evidence="2">
    <location>
        <begin position="1"/>
        <end position="85"/>
    </location>
</feature>
<dbReference type="CDD" id="cd02257">
    <property type="entry name" value="Peptidase_C19"/>
    <property type="match status" value="1"/>
</dbReference>
<dbReference type="InterPro" id="IPR018200">
    <property type="entry name" value="USP_CS"/>
</dbReference>
<accession>T1HW32</accession>
<keyword evidence="1" id="KW-0378">Hydrolase</keyword>
<dbReference type="Gene3D" id="3.30.2230.10">
    <property type="entry name" value="DUSP-like"/>
    <property type="match status" value="1"/>
</dbReference>
<evidence type="ECO:0000313" key="4">
    <source>
        <dbReference type="Proteomes" id="UP000015103"/>
    </source>
</evidence>
<dbReference type="PROSITE" id="PS00972">
    <property type="entry name" value="USP_1"/>
    <property type="match status" value="1"/>
</dbReference>
<dbReference type="InterPro" id="IPR035927">
    <property type="entry name" value="DUSP-like_sf"/>
</dbReference>
<dbReference type="STRING" id="13249.T1HW32"/>
<dbReference type="HOGENOM" id="CLU_786001_0_0_1"/>
<dbReference type="SUPFAM" id="SSF54001">
    <property type="entry name" value="Cysteine proteinases"/>
    <property type="match status" value="1"/>
</dbReference>
<dbReference type="GO" id="GO:0004843">
    <property type="term" value="F:cysteine-type deubiquitinase activity"/>
    <property type="evidence" value="ECO:0007669"/>
    <property type="project" value="InterPro"/>
</dbReference>
<name>T1HW32_RHOPR</name>
<dbReference type="EMBL" id="ACPB03021007">
    <property type="status" value="NOT_ANNOTATED_CDS"/>
    <property type="molecule type" value="Genomic_DNA"/>
</dbReference>
<organism evidence="3 4">
    <name type="scientific">Rhodnius prolixus</name>
    <name type="common">Triatomid bug</name>
    <dbReference type="NCBI Taxonomy" id="13249"/>
    <lineage>
        <taxon>Eukaryota</taxon>
        <taxon>Metazoa</taxon>
        <taxon>Ecdysozoa</taxon>
        <taxon>Arthropoda</taxon>
        <taxon>Hexapoda</taxon>
        <taxon>Insecta</taxon>
        <taxon>Pterygota</taxon>
        <taxon>Neoptera</taxon>
        <taxon>Paraneoptera</taxon>
        <taxon>Hemiptera</taxon>
        <taxon>Heteroptera</taxon>
        <taxon>Panheteroptera</taxon>
        <taxon>Cimicomorpha</taxon>
        <taxon>Reduviidae</taxon>
        <taxon>Triatominae</taxon>
        <taxon>Rhodnius</taxon>
    </lineage>
</organism>
<dbReference type="AlphaFoldDB" id="T1HW32"/>
<proteinExistence type="predicted"/>
<dbReference type="Pfam" id="PF14836">
    <property type="entry name" value="Ubiquitin_3"/>
    <property type="match status" value="1"/>
</dbReference>
<dbReference type="GO" id="GO:0006508">
    <property type="term" value="P:proteolysis"/>
    <property type="evidence" value="ECO:0007669"/>
    <property type="project" value="UniProtKB-KW"/>
</dbReference>
<evidence type="ECO:0000313" key="3">
    <source>
        <dbReference type="EnsemblMetazoa" id="RPRC008252-PA"/>
    </source>
</evidence>
<keyword evidence="1" id="KW-0645">Protease</keyword>
<keyword evidence="4" id="KW-1185">Reference proteome</keyword>
<reference evidence="3" key="1">
    <citation type="submission" date="2015-05" db="UniProtKB">
        <authorList>
            <consortium name="EnsemblMetazoa"/>
        </authorList>
    </citation>
    <scope>IDENTIFICATION</scope>
</reference>
<dbReference type="VEuPathDB" id="VectorBase:RPRC008252"/>
<dbReference type="SMART" id="SM00695">
    <property type="entry name" value="DUSP"/>
    <property type="match status" value="1"/>
</dbReference>
<evidence type="ECO:0000256" key="1">
    <source>
        <dbReference type="ARBA" id="ARBA00022670"/>
    </source>
</evidence>